<proteinExistence type="inferred from homology"/>
<accession>A0ABR3QFM5</accession>
<evidence type="ECO:0000256" key="4">
    <source>
        <dbReference type="ARBA" id="ARBA00022517"/>
    </source>
</evidence>
<gene>
    <name evidence="10" type="ORF">Q8F55_000944</name>
</gene>
<reference evidence="10 11" key="1">
    <citation type="submission" date="2023-08" db="EMBL/GenBank/DDBJ databases">
        <title>Annotated Genome Sequence of Vanrija albida AlHP1.</title>
        <authorList>
            <person name="Herzog R."/>
        </authorList>
    </citation>
    <scope>NUCLEOTIDE SEQUENCE [LARGE SCALE GENOMIC DNA]</scope>
    <source>
        <strain evidence="10 11">AlHP1</strain>
    </source>
</reference>
<sequence>MSEPTASTSAAAAATTPLVLEVRGSKNGRTHGKAWKSEKTATRRNYISKELKTPFEKRMEREKERQAMKAVEREMKEEEQAAKDRKVTIIRERRERAAEKARLEAVAAKMSAKKAQRMAKRQGRSKKING</sequence>
<dbReference type="EMBL" id="JBBXJM010000001">
    <property type="protein sequence ID" value="KAL1413193.1"/>
    <property type="molecule type" value="Genomic_DNA"/>
</dbReference>
<feature type="coiled-coil region" evidence="8">
    <location>
        <begin position="61"/>
        <end position="88"/>
    </location>
</feature>
<evidence type="ECO:0000256" key="9">
    <source>
        <dbReference type="SAM" id="MobiDB-lite"/>
    </source>
</evidence>
<evidence type="ECO:0000313" key="10">
    <source>
        <dbReference type="EMBL" id="KAL1413193.1"/>
    </source>
</evidence>
<dbReference type="GeneID" id="95981987"/>
<evidence type="ECO:0000256" key="3">
    <source>
        <dbReference type="ARBA" id="ARBA00007869"/>
    </source>
</evidence>
<dbReference type="RefSeq" id="XP_069213137.1">
    <property type="nucleotide sequence ID" value="XM_069349593.1"/>
</dbReference>
<keyword evidence="5 8" id="KW-0698">rRNA processing</keyword>
<dbReference type="InterPro" id="IPR005579">
    <property type="entry name" value="Cgr1-like"/>
</dbReference>
<evidence type="ECO:0000256" key="8">
    <source>
        <dbReference type="RuleBase" id="RU363084"/>
    </source>
</evidence>
<comment type="similarity">
    <text evidence="3 8">Belongs to the CGR1 family.</text>
</comment>
<comment type="caution">
    <text evidence="10">The sequence shown here is derived from an EMBL/GenBank/DDBJ whole genome shotgun (WGS) entry which is preliminary data.</text>
</comment>
<keyword evidence="11" id="KW-1185">Reference proteome</keyword>
<keyword evidence="4 8" id="KW-0690">Ribosome biogenesis</keyword>
<keyword evidence="6 8" id="KW-0175">Coiled coil</keyword>
<dbReference type="Proteomes" id="UP001565368">
    <property type="component" value="Unassembled WGS sequence"/>
</dbReference>
<comment type="subcellular location">
    <subcellularLocation>
        <location evidence="2 8">Nucleus</location>
        <location evidence="2 8">Nucleolus</location>
    </subcellularLocation>
</comment>
<evidence type="ECO:0000256" key="2">
    <source>
        <dbReference type="ARBA" id="ARBA00004604"/>
    </source>
</evidence>
<comment type="function">
    <text evidence="1 8">Involved in nucleolar integrity and required for processing of the pre-rRNA for the 60S ribosome subunit.</text>
</comment>
<evidence type="ECO:0000256" key="6">
    <source>
        <dbReference type="ARBA" id="ARBA00023054"/>
    </source>
</evidence>
<feature type="compositionally biased region" description="Basic residues" evidence="9">
    <location>
        <begin position="111"/>
        <end position="130"/>
    </location>
</feature>
<dbReference type="Pfam" id="PF03879">
    <property type="entry name" value="Cgr1"/>
    <property type="match status" value="1"/>
</dbReference>
<evidence type="ECO:0000256" key="7">
    <source>
        <dbReference type="ARBA" id="ARBA00023242"/>
    </source>
</evidence>
<keyword evidence="7 8" id="KW-0539">Nucleus</keyword>
<evidence type="ECO:0000256" key="1">
    <source>
        <dbReference type="ARBA" id="ARBA00004090"/>
    </source>
</evidence>
<evidence type="ECO:0000256" key="5">
    <source>
        <dbReference type="ARBA" id="ARBA00022552"/>
    </source>
</evidence>
<feature type="region of interest" description="Disordered" evidence="9">
    <location>
        <begin position="108"/>
        <end position="130"/>
    </location>
</feature>
<protein>
    <recommendedName>
        <fullName evidence="8">rRNA-processing protein</fullName>
    </recommendedName>
</protein>
<name>A0ABR3QFM5_9TREE</name>
<evidence type="ECO:0000313" key="11">
    <source>
        <dbReference type="Proteomes" id="UP001565368"/>
    </source>
</evidence>
<organism evidence="10 11">
    <name type="scientific">Vanrija albida</name>
    <dbReference type="NCBI Taxonomy" id="181172"/>
    <lineage>
        <taxon>Eukaryota</taxon>
        <taxon>Fungi</taxon>
        <taxon>Dikarya</taxon>
        <taxon>Basidiomycota</taxon>
        <taxon>Agaricomycotina</taxon>
        <taxon>Tremellomycetes</taxon>
        <taxon>Trichosporonales</taxon>
        <taxon>Trichosporonaceae</taxon>
        <taxon>Vanrija</taxon>
    </lineage>
</organism>